<reference evidence="1" key="1">
    <citation type="submission" date="2023-07" db="EMBL/GenBank/DDBJ databases">
        <title>Black Yeasts Isolated from many extreme environments.</title>
        <authorList>
            <person name="Coleine C."/>
            <person name="Stajich J.E."/>
            <person name="Selbmann L."/>
        </authorList>
    </citation>
    <scope>NUCLEOTIDE SEQUENCE</scope>
    <source>
        <strain evidence="1">CCFEE 5714</strain>
    </source>
</reference>
<sequence length="184" mass="19494">MGLIGLTGQTAMITGAARGLGLSFASVVAQAHANVAVLDVLDAPSQELLDFRSLSNVEVEYYTCDISVKTQVTDAISRVEQEFARIDINVNAAGVVTDSSFIETSEETLKRTFAINFNVSFLVAQACATSMINRIKASADTVPVDPAVQGGSIIFIASISIHIPSVSQNISAYMRLQSCGMRAS</sequence>
<evidence type="ECO:0000313" key="2">
    <source>
        <dbReference type="Proteomes" id="UP001281147"/>
    </source>
</evidence>
<name>A0ACC3NIK7_9PEZI</name>
<dbReference type="Proteomes" id="UP001281147">
    <property type="component" value="Unassembled WGS sequence"/>
</dbReference>
<evidence type="ECO:0000313" key="1">
    <source>
        <dbReference type="EMBL" id="KAK3717723.1"/>
    </source>
</evidence>
<organism evidence="1 2">
    <name type="scientific">Vermiconidia calcicola</name>
    <dbReference type="NCBI Taxonomy" id="1690605"/>
    <lineage>
        <taxon>Eukaryota</taxon>
        <taxon>Fungi</taxon>
        <taxon>Dikarya</taxon>
        <taxon>Ascomycota</taxon>
        <taxon>Pezizomycotina</taxon>
        <taxon>Dothideomycetes</taxon>
        <taxon>Dothideomycetidae</taxon>
        <taxon>Mycosphaerellales</taxon>
        <taxon>Extremaceae</taxon>
        <taxon>Vermiconidia</taxon>
    </lineage>
</organism>
<accession>A0ACC3NIK7</accession>
<comment type="caution">
    <text evidence="1">The sequence shown here is derived from an EMBL/GenBank/DDBJ whole genome shotgun (WGS) entry which is preliminary data.</text>
</comment>
<keyword evidence="2" id="KW-1185">Reference proteome</keyword>
<proteinExistence type="predicted"/>
<protein>
    <submittedName>
        <fullName evidence="1">Uncharacterized protein</fullName>
    </submittedName>
</protein>
<dbReference type="EMBL" id="JAUTXU010000035">
    <property type="protein sequence ID" value="KAK3717723.1"/>
    <property type="molecule type" value="Genomic_DNA"/>
</dbReference>
<gene>
    <name evidence="1" type="ORF">LTR37_005494</name>
</gene>